<dbReference type="InterPro" id="IPR039421">
    <property type="entry name" value="Type_1_exporter"/>
</dbReference>
<name>A0A1M6U959_9BRAD</name>
<comment type="function">
    <text evidence="8">Involved in beta-(1--&gt;2)glucan export. Transmembrane domains (TMD) form a pore in the inner membrane and the ATP-binding domain (NBD) is responsible for energy generation.</text>
</comment>
<dbReference type="Gene3D" id="1.20.1560.10">
    <property type="entry name" value="ABC transporter type 1, transmembrane domain"/>
    <property type="match status" value="1"/>
</dbReference>
<evidence type="ECO:0000259" key="10">
    <source>
        <dbReference type="PROSITE" id="PS50893"/>
    </source>
</evidence>
<keyword evidence="6 9" id="KW-1133">Transmembrane helix</keyword>
<protein>
    <submittedName>
        <fullName evidence="12">ATP-binding cassette, subfamily C, LapB</fullName>
    </submittedName>
</protein>
<evidence type="ECO:0000256" key="7">
    <source>
        <dbReference type="ARBA" id="ARBA00023136"/>
    </source>
</evidence>
<dbReference type="EMBL" id="FNTI01000001">
    <property type="protein sequence ID" value="SEC42666.1"/>
    <property type="molecule type" value="Genomic_DNA"/>
</dbReference>
<dbReference type="InterPro" id="IPR036640">
    <property type="entry name" value="ABC1_TM_sf"/>
</dbReference>
<dbReference type="RefSeq" id="WP_171944929.1">
    <property type="nucleotide sequence ID" value="NZ_FNTI01000001.1"/>
</dbReference>
<dbReference type="GO" id="GO:0005524">
    <property type="term" value="F:ATP binding"/>
    <property type="evidence" value="ECO:0007669"/>
    <property type="project" value="UniProtKB-KW"/>
</dbReference>
<organism evidence="12 13">
    <name type="scientific">Bradyrhizobium lablabi</name>
    <dbReference type="NCBI Taxonomy" id="722472"/>
    <lineage>
        <taxon>Bacteria</taxon>
        <taxon>Pseudomonadati</taxon>
        <taxon>Pseudomonadota</taxon>
        <taxon>Alphaproteobacteria</taxon>
        <taxon>Hyphomicrobiales</taxon>
        <taxon>Nitrobacteraceae</taxon>
        <taxon>Bradyrhizobium</taxon>
    </lineage>
</organism>
<dbReference type="Proteomes" id="UP000183208">
    <property type="component" value="Unassembled WGS sequence"/>
</dbReference>
<comment type="subcellular location">
    <subcellularLocation>
        <location evidence="1">Cell membrane</location>
        <topology evidence="1">Multi-pass membrane protein</topology>
    </subcellularLocation>
</comment>
<evidence type="ECO:0000256" key="3">
    <source>
        <dbReference type="ARBA" id="ARBA00022692"/>
    </source>
</evidence>
<dbReference type="AlphaFoldDB" id="A0A1M6U959"/>
<keyword evidence="7 9" id="KW-0472">Membrane</keyword>
<keyword evidence="5 12" id="KW-0067">ATP-binding</keyword>
<feature type="transmembrane region" description="Helical" evidence="9">
    <location>
        <begin position="168"/>
        <end position="199"/>
    </location>
</feature>
<gene>
    <name evidence="12" type="ORF">SAMN05444171_1377</name>
</gene>
<dbReference type="PROSITE" id="PS50893">
    <property type="entry name" value="ABC_TRANSPORTER_2"/>
    <property type="match status" value="1"/>
</dbReference>
<evidence type="ECO:0000256" key="2">
    <source>
        <dbReference type="ARBA" id="ARBA00022597"/>
    </source>
</evidence>
<dbReference type="PROSITE" id="PS50929">
    <property type="entry name" value="ABC_TM1F"/>
    <property type="match status" value="1"/>
</dbReference>
<dbReference type="SMART" id="SM00382">
    <property type="entry name" value="AAA"/>
    <property type="match status" value="1"/>
</dbReference>
<dbReference type="Pfam" id="PF00664">
    <property type="entry name" value="ABC_membrane"/>
    <property type="match status" value="1"/>
</dbReference>
<evidence type="ECO:0000256" key="1">
    <source>
        <dbReference type="ARBA" id="ARBA00004651"/>
    </source>
</evidence>
<accession>A0A1M6U959</accession>
<dbReference type="Pfam" id="PF00005">
    <property type="entry name" value="ABC_tran"/>
    <property type="match status" value="1"/>
</dbReference>
<reference evidence="12 13" key="1">
    <citation type="submission" date="2016-10" db="EMBL/GenBank/DDBJ databases">
        <authorList>
            <person name="de Groot N.N."/>
        </authorList>
    </citation>
    <scope>NUCLEOTIDE SEQUENCE [LARGE SCALE GENOMIC DNA]</scope>
    <source>
        <strain evidence="12 13">GAS522</strain>
    </source>
</reference>
<dbReference type="SUPFAM" id="SSF52540">
    <property type="entry name" value="P-loop containing nucleoside triphosphate hydrolases"/>
    <property type="match status" value="1"/>
</dbReference>
<feature type="transmembrane region" description="Helical" evidence="9">
    <location>
        <begin position="78"/>
        <end position="98"/>
    </location>
</feature>
<dbReference type="GO" id="GO:0016887">
    <property type="term" value="F:ATP hydrolysis activity"/>
    <property type="evidence" value="ECO:0007669"/>
    <property type="project" value="InterPro"/>
</dbReference>
<keyword evidence="2" id="KW-0813">Transport</keyword>
<evidence type="ECO:0000256" key="4">
    <source>
        <dbReference type="ARBA" id="ARBA00022741"/>
    </source>
</evidence>
<dbReference type="SUPFAM" id="SSF90123">
    <property type="entry name" value="ABC transporter transmembrane region"/>
    <property type="match status" value="1"/>
</dbReference>
<feature type="domain" description="ABC transmembrane type-1" evidence="11">
    <location>
        <begin position="49"/>
        <end position="326"/>
    </location>
</feature>
<dbReference type="PANTHER" id="PTHR43394:SF1">
    <property type="entry name" value="ATP-BINDING CASSETTE SUB-FAMILY B MEMBER 10, MITOCHONDRIAL"/>
    <property type="match status" value="1"/>
</dbReference>
<feature type="transmembrane region" description="Helical" evidence="9">
    <location>
        <begin position="45"/>
        <end position="66"/>
    </location>
</feature>
<proteinExistence type="predicted"/>
<dbReference type="GO" id="GO:0015421">
    <property type="term" value="F:ABC-type oligopeptide transporter activity"/>
    <property type="evidence" value="ECO:0007669"/>
    <property type="project" value="TreeGrafter"/>
</dbReference>
<dbReference type="InterPro" id="IPR003439">
    <property type="entry name" value="ABC_transporter-like_ATP-bd"/>
</dbReference>
<dbReference type="InterPro" id="IPR027417">
    <property type="entry name" value="P-loop_NTPase"/>
</dbReference>
<evidence type="ECO:0000256" key="8">
    <source>
        <dbReference type="ARBA" id="ARBA00024722"/>
    </source>
</evidence>
<keyword evidence="3 9" id="KW-0812">Transmembrane</keyword>
<feature type="domain" description="ABC transporter" evidence="10">
    <location>
        <begin position="357"/>
        <end position="585"/>
    </location>
</feature>
<keyword evidence="2" id="KW-0762">Sugar transport</keyword>
<sequence>MFIKRFIAEAKPGLLSRRSARAARKSPVSFVSIGGALVREPTVPAAVYFASFVINLLALSLPLSIMQVYDRVIPNRSFSTLAWLFFGLAIVLVIDFVLKTLRSALLSSQAVRFARNVENEGVARFLRAPNGGFEREPAAVHVNRYGAAAALADYHSGQARLVLIDLPFVGIALLVMAIVGGAMVLVPASLFFGFAALAIGRAREFRRILDTRTTQDNRKYDFISEVLTGIHTVKAMAMEPQMQRRFERLQEAVAKTTMSSISTGQANQTAALLFGSVAQLVVVAIGGSQVINDQLTMGALAACTMLSGQILQPLLRAISLWTEKETVDHRRAEVKSLLDLPSAEAPFEIHASVKGNIRFENVVYRHPTDLNQTLAVRDISIEAGAMIGLKGRESSGRTTLLKLMLGEIEPTSGRVTVDGVSTLVSQFAAIRQHIAYVGAVPAIFSGTIMENLTLFAPEKRDFARKMAQLLGLEATINLLPDGYETKLGKGIGDDLPMSIAQQVNIVRALTNRPRVLALDEANMLLDAIAEPALIKALNVLRGSLTVLVVTHRPSLLALCDHQVALEDGCAGWSLSSLGNTRKVAT</sequence>
<evidence type="ECO:0000256" key="6">
    <source>
        <dbReference type="ARBA" id="ARBA00022989"/>
    </source>
</evidence>
<keyword evidence="4" id="KW-0547">Nucleotide-binding</keyword>
<dbReference type="InterPro" id="IPR003593">
    <property type="entry name" value="AAA+_ATPase"/>
</dbReference>
<evidence type="ECO:0000256" key="5">
    <source>
        <dbReference type="ARBA" id="ARBA00022840"/>
    </source>
</evidence>
<evidence type="ECO:0000259" key="11">
    <source>
        <dbReference type="PROSITE" id="PS50929"/>
    </source>
</evidence>
<dbReference type="InterPro" id="IPR011527">
    <property type="entry name" value="ABC1_TM_dom"/>
</dbReference>
<dbReference type="GO" id="GO:0005886">
    <property type="term" value="C:plasma membrane"/>
    <property type="evidence" value="ECO:0007669"/>
    <property type="project" value="UniProtKB-SubCell"/>
</dbReference>
<dbReference type="PANTHER" id="PTHR43394">
    <property type="entry name" value="ATP-DEPENDENT PERMEASE MDL1, MITOCHONDRIAL"/>
    <property type="match status" value="1"/>
</dbReference>
<evidence type="ECO:0000313" key="12">
    <source>
        <dbReference type="EMBL" id="SEC42666.1"/>
    </source>
</evidence>
<evidence type="ECO:0000256" key="9">
    <source>
        <dbReference type="SAM" id="Phobius"/>
    </source>
</evidence>
<dbReference type="Gene3D" id="3.40.50.300">
    <property type="entry name" value="P-loop containing nucleotide triphosphate hydrolases"/>
    <property type="match status" value="1"/>
</dbReference>
<evidence type="ECO:0000313" key="13">
    <source>
        <dbReference type="Proteomes" id="UP000183208"/>
    </source>
</evidence>